<feature type="transmembrane region" description="Helical" evidence="7">
    <location>
        <begin position="241"/>
        <end position="257"/>
    </location>
</feature>
<proteinExistence type="inferred from homology"/>
<dbReference type="InterPro" id="IPR004681">
    <property type="entry name" value="TRAP_DctM"/>
</dbReference>
<feature type="transmembrane region" description="Helical" evidence="7">
    <location>
        <begin position="12"/>
        <end position="36"/>
    </location>
</feature>
<name>A0A1I5JE22_9GAMM</name>
<sequence>MSEIGMVLIGGMFILLLAGVPIAVTLGLLTVVGLWMADFSPLIMAQRLIAGSTVTSLLAIPGFILAGDLMTAGGLSRRLVRIASTCFGHFTGGLSMSTVAAGTFFGAISGSAPATTAAVGSIMIKELELRGYSRGYGAALATAIGPLGQMIPPSIPMIIWGVLAEESISKLFLAGIIPGLLAAAGFCLISVIYARRLNIPREKRPSFAEILAALRDGIWALLAPVVILGGIYGGIFTPTEAAMIGALYSLCIGLFVYKDLSWSQLPGILVGAMRTTTLIMFIIVTAYGFAWVIASERIPSQISEVLLGITDNPLLLLLLLNLMLLVLGAVMDTVSAMVILSGVLIAVGAQIGLDPIQLGAMVVINFAVGMVTPPLGYSLFVAASISGLSIERVTRHLWPFLLVLVVVVGLVAYIPAITLFLPALLG</sequence>
<dbReference type="AlphaFoldDB" id="A0A1I5JE22"/>
<gene>
    <name evidence="9" type="ORF">AU05_09730</name>
    <name evidence="10" type="ORF">SAMN05216601_101285</name>
</gene>
<dbReference type="Proteomes" id="UP000023842">
    <property type="component" value="Unassembled WGS sequence"/>
</dbReference>
<evidence type="ECO:0000313" key="11">
    <source>
        <dbReference type="Proteomes" id="UP000023842"/>
    </source>
</evidence>
<organism evidence="10 12">
    <name type="scientific">Ectopseudomonas composti</name>
    <dbReference type="NCBI Taxonomy" id="658457"/>
    <lineage>
        <taxon>Bacteria</taxon>
        <taxon>Pseudomonadati</taxon>
        <taxon>Pseudomonadota</taxon>
        <taxon>Gammaproteobacteria</taxon>
        <taxon>Pseudomonadales</taxon>
        <taxon>Pseudomonadaceae</taxon>
        <taxon>Ectopseudomonas</taxon>
    </lineage>
</organism>
<feature type="domain" description="TRAP C4-dicarboxylate transport system permease DctM subunit" evidence="8">
    <location>
        <begin position="10"/>
        <end position="417"/>
    </location>
</feature>
<comment type="caution">
    <text evidence="7">Lacks conserved residue(s) required for the propagation of feature annotation.</text>
</comment>
<protein>
    <recommendedName>
        <fullName evidence="7">TRAP transporter large permease protein</fullName>
    </recommendedName>
</protein>
<keyword evidence="6 7" id="KW-0472">Membrane</keyword>
<evidence type="ECO:0000256" key="6">
    <source>
        <dbReference type="ARBA" id="ARBA00023136"/>
    </source>
</evidence>
<dbReference type="RefSeq" id="WP_037000773.1">
    <property type="nucleotide sequence ID" value="NZ_FOWP01000001.1"/>
</dbReference>
<feature type="transmembrane region" description="Helical" evidence="7">
    <location>
        <begin position="397"/>
        <end position="425"/>
    </location>
</feature>
<keyword evidence="5 7" id="KW-1133">Transmembrane helix</keyword>
<feature type="transmembrane region" description="Helical" evidence="7">
    <location>
        <begin position="171"/>
        <end position="193"/>
    </location>
</feature>
<dbReference type="PANTHER" id="PTHR33362:SF3">
    <property type="entry name" value="SIALIC ACID TRAP TRANSPORTER PERMEASE PROTEIN SIAT"/>
    <property type="match status" value="1"/>
</dbReference>
<reference evidence="10 12" key="4">
    <citation type="submission" date="2016-10" db="EMBL/GenBank/DDBJ databases">
        <authorList>
            <person name="de Groot N.N."/>
        </authorList>
    </citation>
    <scope>NUCLEOTIDE SEQUENCE [LARGE SCALE GENOMIC DNA]</scope>
    <source>
        <strain evidence="10 12">CCUG 59231</strain>
    </source>
</reference>
<dbReference type="GO" id="GO:0022857">
    <property type="term" value="F:transmembrane transporter activity"/>
    <property type="evidence" value="ECO:0007669"/>
    <property type="project" value="UniProtKB-UniRule"/>
</dbReference>
<evidence type="ECO:0000313" key="12">
    <source>
        <dbReference type="Proteomes" id="UP000182400"/>
    </source>
</evidence>
<feature type="transmembrane region" description="Helical" evidence="7">
    <location>
        <begin position="48"/>
        <end position="67"/>
    </location>
</feature>
<evidence type="ECO:0000313" key="10">
    <source>
        <dbReference type="EMBL" id="SFO70920.1"/>
    </source>
</evidence>
<evidence type="ECO:0000313" key="9">
    <source>
        <dbReference type="EMBL" id="EZH81656.1"/>
    </source>
</evidence>
<accession>A0A1I5JE22</accession>
<feature type="transmembrane region" description="Helical" evidence="7">
    <location>
        <begin position="269"/>
        <end position="294"/>
    </location>
</feature>
<evidence type="ECO:0000256" key="7">
    <source>
        <dbReference type="RuleBase" id="RU369079"/>
    </source>
</evidence>
<keyword evidence="4 7" id="KW-0812">Transmembrane</keyword>
<evidence type="ECO:0000256" key="1">
    <source>
        <dbReference type="ARBA" id="ARBA00004429"/>
    </source>
</evidence>
<feature type="transmembrane region" description="Helical" evidence="7">
    <location>
        <begin position="314"/>
        <end position="347"/>
    </location>
</feature>
<feature type="transmembrane region" description="Helical" evidence="7">
    <location>
        <begin position="359"/>
        <end position="385"/>
    </location>
</feature>
<keyword evidence="2" id="KW-1003">Cell membrane</keyword>
<dbReference type="GO" id="GO:0005886">
    <property type="term" value="C:plasma membrane"/>
    <property type="evidence" value="ECO:0007669"/>
    <property type="project" value="UniProtKB-SubCell"/>
</dbReference>
<reference evidence="11" key="2">
    <citation type="journal article" date="2014" name="Genome Announc.">
        <title>Draft Genome Sequence of the algae degrading bacterium Pseudomonas mendocina AD6.</title>
        <authorList>
            <person name="Barney B.M."/>
            <person name="Lenneman E.M."/>
        </authorList>
    </citation>
    <scope>NUCLEOTIDE SEQUENCE [LARGE SCALE GENOMIC DNA]</scope>
    <source>
        <strain evidence="11">AD6</strain>
    </source>
</reference>
<comment type="function">
    <text evidence="7">Part of the tripartite ATP-independent periplasmic (TRAP) transport system.</text>
</comment>
<keyword evidence="11" id="KW-1185">Reference proteome</keyword>
<reference evidence="9" key="1">
    <citation type="journal article" date="2014" name="Genome Announc.">
        <title>Draft Genome Sequences of the Alga-Degrading Bacteria Aeromonas hydrophila Strain AD9 and Pseudomonas pseudoalcaligenes Strain AD6.</title>
        <authorList>
            <person name="Barney B.M."/>
            <person name="Lenneman E.M."/>
        </authorList>
    </citation>
    <scope>NUCLEOTIDE SEQUENCE</scope>
    <source>
        <strain evidence="9">AD6</strain>
    </source>
</reference>
<dbReference type="EMBL" id="FOWP01000001">
    <property type="protein sequence ID" value="SFO70920.1"/>
    <property type="molecule type" value="Genomic_DNA"/>
</dbReference>
<comment type="similarity">
    <text evidence="7">Belongs to the TRAP transporter large permease family.</text>
</comment>
<dbReference type="NCBIfam" id="TIGR00786">
    <property type="entry name" value="dctM"/>
    <property type="match status" value="1"/>
</dbReference>
<dbReference type="OrthoDB" id="8627919at2"/>
<comment type="subunit">
    <text evidence="7">The complex comprises the extracytoplasmic solute receptor protein and the two transmembrane proteins.</text>
</comment>
<dbReference type="PIRSF" id="PIRSF006066">
    <property type="entry name" value="HI0050"/>
    <property type="match status" value="1"/>
</dbReference>
<feature type="transmembrane region" description="Helical" evidence="7">
    <location>
        <begin position="79"/>
        <end position="98"/>
    </location>
</feature>
<evidence type="ECO:0000256" key="4">
    <source>
        <dbReference type="ARBA" id="ARBA00022692"/>
    </source>
</evidence>
<feature type="transmembrane region" description="Helical" evidence="7">
    <location>
        <begin position="213"/>
        <end position="235"/>
    </location>
</feature>
<evidence type="ECO:0000259" key="8">
    <source>
        <dbReference type="Pfam" id="PF06808"/>
    </source>
</evidence>
<evidence type="ECO:0000256" key="5">
    <source>
        <dbReference type="ARBA" id="ARBA00022989"/>
    </source>
</evidence>
<dbReference type="InterPro" id="IPR010656">
    <property type="entry name" value="DctM"/>
</dbReference>
<dbReference type="EMBL" id="JFJN01000028">
    <property type="protein sequence ID" value="EZH81656.1"/>
    <property type="molecule type" value="Genomic_DNA"/>
</dbReference>
<keyword evidence="7" id="KW-0813">Transport</keyword>
<comment type="subcellular location">
    <subcellularLocation>
        <location evidence="1 7">Cell inner membrane</location>
        <topology evidence="1 7">Multi-pass membrane protein</topology>
    </subcellularLocation>
</comment>
<dbReference type="STRING" id="658457.SAMN05216601_101285"/>
<dbReference type="Pfam" id="PF06808">
    <property type="entry name" value="DctM"/>
    <property type="match status" value="1"/>
</dbReference>
<dbReference type="PANTHER" id="PTHR33362">
    <property type="entry name" value="SIALIC ACID TRAP TRANSPORTER PERMEASE PROTEIN SIAT-RELATED"/>
    <property type="match status" value="1"/>
</dbReference>
<evidence type="ECO:0000256" key="3">
    <source>
        <dbReference type="ARBA" id="ARBA00022519"/>
    </source>
</evidence>
<reference evidence="9" key="3">
    <citation type="submission" date="2014-03" db="EMBL/GenBank/DDBJ databases">
        <authorList>
            <person name="Barney B.M."/>
            <person name="Lenneman E.M."/>
        </authorList>
    </citation>
    <scope>NUCLEOTIDE SEQUENCE</scope>
    <source>
        <strain evidence="9">AD6</strain>
    </source>
</reference>
<dbReference type="Proteomes" id="UP000182400">
    <property type="component" value="Unassembled WGS sequence"/>
</dbReference>
<evidence type="ECO:0000256" key="2">
    <source>
        <dbReference type="ARBA" id="ARBA00022475"/>
    </source>
</evidence>
<keyword evidence="3 7" id="KW-0997">Cell inner membrane</keyword>